<evidence type="ECO:0000256" key="6">
    <source>
        <dbReference type="ARBA" id="ARBA00022825"/>
    </source>
</evidence>
<keyword evidence="4" id="KW-0677">Repeat</keyword>
<evidence type="ECO:0000256" key="10">
    <source>
        <dbReference type="SAM" id="MobiDB-lite"/>
    </source>
</evidence>
<dbReference type="GO" id="GO:0008240">
    <property type="term" value="F:tripeptidyl-peptidase activity"/>
    <property type="evidence" value="ECO:0007669"/>
    <property type="project" value="TreeGrafter"/>
</dbReference>
<reference evidence="12 13" key="1">
    <citation type="journal article" date="2011" name="Cell">
        <title>Insight into structure and assembly of the nuclear pore complex by utilizing the genome of a eukaryotic thermophile.</title>
        <authorList>
            <person name="Amlacher S."/>
            <person name="Sarges P."/>
            <person name="Flemming D."/>
            <person name="van Noort V."/>
            <person name="Kunze R."/>
            <person name="Devos D.P."/>
            <person name="Arumugam M."/>
            <person name="Bork P."/>
            <person name="Hurt E."/>
        </authorList>
    </citation>
    <scope>NUCLEOTIDE SEQUENCE [LARGE SCALE GENOMIC DNA]</scope>
    <source>
        <strain evidence="13">DSM 1495 / CBS 144.50 / IMI 039719</strain>
    </source>
</reference>
<dbReference type="SMART" id="SM00944">
    <property type="entry name" value="Pro-kuma_activ"/>
    <property type="match status" value="1"/>
</dbReference>
<feature type="region of interest" description="Disordered" evidence="10">
    <location>
        <begin position="159"/>
        <end position="196"/>
    </location>
</feature>
<evidence type="ECO:0000256" key="1">
    <source>
        <dbReference type="ARBA" id="ARBA00004239"/>
    </source>
</evidence>
<feature type="binding site" evidence="9">
    <location>
        <position position="1335"/>
    </location>
    <ligand>
        <name>Ca(2+)</name>
        <dbReference type="ChEBI" id="CHEBI:29108"/>
    </ligand>
</feature>
<evidence type="ECO:0000259" key="11">
    <source>
        <dbReference type="PROSITE" id="PS51695"/>
    </source>
</evidence>
<dbReference type="Gene3D" id="3.40.50.200">
    <property type="entry name" value="Peptidase S8/S53 domain"/>
    <property type="match status" value="1"/>
</dbReference>
<feature type="domain" description="Peptidase S53" evidence="11">
    <location>
        <begin position="944"/>
        <end position="1375"/>
    </location>
</feature>
<keyword evidence="2 9" id="KW-0645">Protease</keyword>
<dbReference type="InterPro" id="IPR027417">
    <property type="entry name" value="P-loop_NTPase"/>
</dbReference>
<feature type="binding site" evidence="9">
    <location>
        <position position="1355"/>
    </location>
    <ligand>
        <name>Ca(2+)</name>
        <dbReference type="ChEBI" id="CHEBI:29108"/>
    </ligand>
</feature>
<dbReference type="InterPro" id="IPR030400">
    <property type="entry name" value="Sedolisin_dom"/>
</dbReference>
<dbReference type="Proteomes" id="UP000008066">
    <property type="component" value="Unassembled WGS sequence"/>
</dbReference>
<dbReference type="InterPro" id="IPR015366">
    <property type="entry name" value="S53_propep"/>
</dbReference>
<dbReference type="Gene3D" id="3.40.50.300">
    <property type="entry name" value="P-loop containing nucleotide triphosphate hydrolases"/>
    <property type="match status" value="1"/>
</dbReference>
<dbReference type="CDD" id="cd04056">
    <property type="entry name" value="Peptidases_S53"/>
    <property type="match status" value="1"/>
</dbReference>
<dbReference type="PANTHER" id="PTHR14218:SF19">
    <property type="entry name" value="SERINE PROTEASE AORO, PUTATIVE (AFU_ORTHOLOGUE AFUA_6G10250)-RELATED"/>
    <property type="match status" value="1"/>
</dbReference>
<feature type="binding site" evidence="9">
    <location>
        <position position="1334"/>
    </location>
    <ligand>
        <name>Ca(2+)</name>
        <dbReference type="ChEBI" id="CHEBI:29108"/>
    </ligand>
</feature>
<dbReference type="MEROPS" id="S53.007"/>
<dbReference type="InterPro" id="IPR056884">
    <property type="entry name" value="NPHP3-like_N"/>
</dbReference>
<keyword evidence="7 9" id="KW-0106">Calcium</keyword>
<dbReference type="OrthoDB" id="409122at2759"/>
<evidence type="ECO:0000313" key="13">
    <source>
        <dbReference type="Proteomes" id="UP000008066"/>
    </source>
</evidence>
<evidence type="ECO:0000256" key="3">
    <source>
        <dbReference type="ARBA" id="ARBA00022723"/>
    </source>
</evidence>
<evidence type="ECO:0000256" key="9">
    <source>
        <dbReference type="PROSITE-ProRule" id="PRU01032"/>
    </source>
</evidence>
<dbReference type="KEGG" id="cthr:CTHT_0020710"/>
<organism evidence="13">
    <name type="scientific">Chaetomium thermophilum (strain DSM 1495 / CBS 144.50 / IMI 039719)</name>
    <name type="common">Thermochaetoides thermophila</name>
    <dbReference type="NCBI Taxonomy" id="759272"/>
    <lineage>
        <taxon>Eukaryota</taxon>
        <taxon>Fungi</taxon>
        <taxon>Dikarya</taxon>
        <taxon>Ascomycota</taxon>
        <taxon>Pezizomycotina</taxon>
        <taxon>Sordariomycetes</taxon>
        <taxon>Sordariomycetidae</taxon>
        <taxon>Sordariales</taxon>
        <taxon>Chaetomiaceae</taxon>
        <taxon>Thermochaetoides</taxon>
    </lineage>
</organism>
<dbReference type="GO" id="GO:0006508">
    <property type="term" value="P:proteolysis"/>
    <property type="evidence" value="ECO:0007669"/>
    <property type="project" value="UniProtKB-KW"/>
</dbReference>
<evidence type="ECO:0000256" key="5">
    <source>
        <dbReference type="ARBA" id="ARBA00022801"/>
    </source>
</evidence>
<keyword evidence="8" id="KW-0865">Zymogen</keyword>
<accession>G0S3E4</accession>
<dbReference type="InterPro" id="IPR050819">
    <property type="entry name" value="Tripeptidyl-peptidase_I"/>
</dbReference>
<dbReference type="InterPro" id="IPR035994">
    <property type="entry name" value="Nucleoside_phosphorylase_sf"/>
</dbReference>
<dbReference type="CDD" id="cd11377">
    <property type="entry name" value="Pro-peptidase_S53"/>
    <property type="match status" value="1"/>
</dbReference>
<dbReference type="PROSITE" id="PS51695">
    <property type="entry name" value="SEDOLISIN"/>
    <property type="match status" value="1"/>
</dbReference>
<dbReference type="RefSeq" id="XP_006692546.1">
    <property type="nucleotide sequence ID" value="XM_006692483.1"/>
</dbReference>
<dbReference type="Gene3D" id="3.40.50.1580">
    <property type="entry name" value="Nucleoside phosphorylase domain"/>
    <property type="match status" value="1"/>
</dbReference>
<name>G0S3E4_CHATD</name>
<dbReference type="GeneID" id="18256109"/>
<dbReference type="Pfam" id="PF09286">
    <property type="entry name" value="Pro-kuma_activ"/>
    <property type="match status" value="1"/>
</dbReference>
<dbReference type="HOGENOM" id="CLU_255933_0_0_1"/>
<dbReference type="GO" id="GO:0005576">
    <property type="term" value="C:extracellular region"/>
    <property type="evidence" value="ECO:0007669"/>
    <property type="project" value="UniProtKB-SubCell"/>
</dbReference>
<keyword evidence="6 9" id="KW-0720">Serine protease</keyword>
<keyword evidence="13" id="KW-1185">Reference proteome</keyword>
<feature type="compositionally biased region" description="Polar residues" evidence="10">
    <location>
        <begin position="186"/>
        <end position="196"/>
    </location>
</feature>
<evidence type="ECO:0000256" key="7">
    <source>
        <dbReference type="ARBA" id="ARBA00022837"/>
    </source>
</evidence>
<evidence type="ECO:0000256" key="8">
    <source>
        <dbReference type="ARBA" id="ARBA00023145"/>
    </source>
</evidence>
<dbReference type="SUPFAM" id="SSF54897">
    <property type="entry name" value="Protease propeptides/inhibitors"/>
    <property type="match status" value="1"/>
</dbReference>
<evidence type="ECO:0000313" key="12">
    <source>
        <dbReference type="EMBL" id="EGS22527.1"/>
    </source>
</evidence>
<feature type="active site" description="Charge relay system" evidence="9">
    <location>
        <position position="1025"/>
    </location>
</feature>
<dbReference type="PANTHER" id="PTHR14218">
    <property type="entry name" value="PROTEASE S8 TRIPEPTIDYL PEPTIDASE I CLN2"/>
    <property type="match status" value="1"/>
</dbReference>
<dbReference type="eggNOG" id="ENOG502QTN1">
    <property type="taxonomic scope" value="Eukaryota"/>
</dbReference>
<keyword evidence="3 9" id="KW-0479">Metal-binding</keyword>
<dbReference type="SUPFAM" id="SSF52743">
    <property type="entry name" value="Subtilisin-like"/>
    <property type="match status" value="1"/>
</dbReference>
<evidence type="ECO:0000256" key="2">
    <source>
        <dbReference type="ARBA" id="ARBA00022670"/>
    </source>
</evidence>
<dbReference type="GO" id="GO:0046872">
    <property type="term" value="F:metal ion binding"/>
    <property type="evidence" value="ECO:0007669"/>
    <property type="project" value="UniProtKB-UniRule"/>
</dbReference>
<dbReference type="GO" id="GO:0009116">
    <property type="term" value="P:nucleoside metabolic process"/>
    <property type="evidence" value="ECO:0007669"/>
    <property type="project" value="InterPro"/>
</dbReference>
<dbReference type="EMBL" id="GL988040">
    <property type="protein sequence ID" value="EGS22527.1"/>
    <property type="molecule type" value="Genomic_DNA"/>
</dbReference>
<feature type="binding site" evidence="9">
    <location>
        <position position="1353"/>
    </location>
    <ligand>
        <name>Ca(2+)</name>
        <dbReference type="ChEBI" id="CHEBI:29108"/>
    </ligand>
</feature>
<feature type="active site" description="Charge relay system" evidence="9">
    <location>
        <position position="1021"/>
    </location>
</feature>
<comment type="subcellular location">
    <subcellularLocation>
        <location evidence="1">Secreted</location>
        <location evidence="1">Extracellular space</location>
    </subcellularLocation>
</comment>
<protein>
    <submittedName>
        <fullName evidence="12">Tripeptidyl-peptidase-like protein</fullName>
    </submittedName>
</protein>
<comment type="cofactor">
    <cofactor evidence="9">
        <name>Ca(2+)</name>
        <dbReference type="ChEBI" id="CHEBI:29108"/>
    </cofactor>
    <text evidence="9">Binds 1 Ca(2+) ion per subunit.</text>
</comment>
<gene>
    <name evidence="12" type="ORF">CTHT_0020710</name>
</gene>
<dbReference type="InterPro" id="IPR036852">
    <property type="entry name" value="Peptidase_S8/S53_dom_sf"/>
</dbReference>
<sequence>MAFQPQPPAIRASYPIPLFPSSIQAAWLVSSPLDLISAHYCLDQRLPDTFPPGFPDDPNTYMLGKVGKVFVVVVCLPQRPEDLVERGVRHLLRTFTGLRFAIISGTAAAIPAEPVQLGDVVIGTKIIPFSSDHSAVVNEFLPPPGYLLAALGQVLSPNGIRRSTASPRSDTGEGVFEDDSRRESVGTENTEVSSPETLTPMKIPERLSERVSYTVSIQDGKLTLVPVSITTYPAESPDWISLAPYLKHPWDLPQHRAFSQHRHPKTGIWFLSSPQVKQWLELASGRALLVPGAPGTGKSVLTSLVVDTLRAELTKTETQQTKGASLVDDRPVVACLYDVYQLPGQETDEWFTKLCASLLGQIVCSVLDKRQLQDVKPSNIWLNKEQSFRTLVRCLVSPKALSARPVYILLDGLEQPDSNPNTESPIFASGELAAGWGPYTRDFMSILFTLQRTRGVNVFITTKTPSSMLFKQIIQPLGRMRASGWSNSPLQIAGVEVLYPNQKFDFEEIRKMLEDKVVLFTQNKRVGLTHQKLMNEVCDGKSMFLNGDIIKGLDEEVIKKCMATGATIMTGEAFGISPDTMFLIAYLVIQELFSAASSVPRDQVGKFLGKLTARLKKTVLPNRKKCLNSRFDGQVLSLASMYKHIYSRLACSNAVHDVECCEANAKARKGHLTEKILFLSWYRVRVPADHLGCQDGGIGDEDKNSVPIVNVIAETMVASLECWSQRVGRACLALQQPTSNHHREEECPADMFVMSGMNSITLKDGSSGGQSDPKSPKFGKYLSPREVVDLFTPKQESIDEVVSWLRGEGVDGRRLGMSYNKQWIGFDAPVDEIERLLHTQYHIYEHVESGVLSIACSEYHVPHNISHLIDYITPGIKLATSHRDVKIAKRAIRIEDERQSRRLMIERRNAKRNDNVASATDAPQLNVPQIEDKWFKPSGWCSGDVTPQCIRAQYQIPVGSKSTPGNELGIFQSLGQHYNQHDLDTYFRNIAPWVPKGTFPSLRSINGALGPTNDVSKAGFEADLDFEVAIPLVWPQKTVLFQVDDEWYQQEQTRSDSKYPGFFNTFFDALDASYCHLTAYNLTGNCRTSSCRDPEYPNPNVPPLNLSSSTPLLSPDAFIILNAYHGPLMCGAHPPTKVISISYSGTEHTWPANYMRRQCLEIMKLTLQGITVVESSGDVGVGGGRYNSQVGCLGANRTVYAPRVMSNCPYVLSVGATMLVDKDDGTASWREVAAEGIKEKGYILKGEEGFSNSSVPEGKVFNLAGRAYPDVAAIGENFKVVWKGYPNRMDGTSVAVPIWASILTLINEERLAVGKGPVGFVHPVLYAHPEVFTDITEGSNPGCGSEGFPATKGWDPVTGLGTPIFPKLLELFMSLP</sequence>
<proteinExistence type="predicted"/>
<evidence type="ECO:0000256" key="4">
    <source>
        <dbReference type="ARBA" id="ARBA00022737"/>
    </source>
</evidence>
<dbReference type="GO" id="GO:0004252">
    <property type="term" value="F:serine-type endopeptidase activity"/>
    <property type="evidence" value="ECO:0007669"/>
    <property type="project" value="UniProtKB-UniRule"/>
</dbReference>
<keyword evidence="5 9" id="KW-0378">Hydrolase</keyword>
<feature type="active site" description="Charge relay system" evidence="9">
    <location>
        <position position="1293"/>
    </location>
</feature>
<dbReference type="Pfam" id="PF24883">
    <property type="entry name" value="NPHP3_N"/>
    <property type="match status" value="1"/>
</dbReference>